<sequence length="128" mass="13455">MEYITTLTTAGKIVSHLEELRVADANWNPHPTCPGVALKHLVTGKATNGQLSCHIVKVAAGSQISTHVHPDKLELHEVVSGSGTGMLGEQAIPYVAGTSVVIPANVPHNVVAGEDDVYLLAKFTPALM</sequence>
<accession>A0A081BP24</accession>
<dbReference type="EMBL" id="DF820458">
    <property type="protein sequence ID" value="GAK52140.1"/>
    <property type="molecule type" value="Genomic_DNA"/>
</dbReference>
<proteinExistence type="predicted"/>
<protein>
    <submittedName>
        <fullName evidence="2">Cupin 2 conserved barrel domain protein</fullName>
    </submittedName>
</protein>
<reference evidence="2" key="1">
    <citation type="journal article" date="2015" name="PeerJ">
        <title>First genomic representation of candidate bacterial phylum KSB3 points to enhanced environmental sensing as a trigger of wastewater bulking.</title>
        <authorList>
            <person name="Sekiguchi Y."/>
            <person name="Ohashi A."/>
            <person name="Parks D.H."/>
            <person name="Yamauchi T."/>
            <person name="Tyson G.W."/>
            <person name="Hugenholtz P."/>
        </authorList>
    </citation>
    <scope>NUCLEOTIDE SEQUENCE [LARGE SCALE GENOMIC DNA]</scope>
</reference>
<dbReference type="Proteomes" id="UP000030700">
    <property type="component" value="Unassembled WGS sequence"/>
</dbReference>
<gene>
    <name evidence="2" type="ORF">U14_03391</name>
</gene>
<dbReference type="HOGENOM" id="CLU_161240_0_0_0"/>
<name>A0A081BP24_9BACT</name>
<feature type="domain" description="Cupin type-2" evidence="1">
    <location>
        <begin position="55"/>
        <end position="115"/>
    </location>
</feature>
<organism evidence="2">
    <name type="scientific">Candidatus Moduliflexus flocculans</name>
    <dbReference type="NCBI Taxonomy" id="1499966"/>
    <lineage>
        <taxon>Bacteria</taxon>
        <taxon>Candidatus Moduliflexota</taxon>
        <taxon>Candidatus Moduliflexia</taxon>
        <taxon>Candidatus Moduliflexales</taxon>
        <taxon>Candidatus Moduliflexaceae</taxon>
    </lineage>
</organism>
<dbReference type="InterPro" id="IPR011051">
    <property type="entry name" value="RmlC_Cupin_sf"/>
</dbReference>
<evidence type="ECO:0000313" key="3">
    <source>
        <dbReference type="Proteomes" id="UP000030700"/>
    </source>
</evidence>
<dbReference type="SUPFAM" id="SSF51182">
    <property type="entry name" value="RmlC-like cupins"/>
    <property type="match status" value="1"/>
</dbReference>
<dbReference type="InterPro" id="IPR014710">
    <property type="entry name" value="RmlC-like_jellyroll"/>
</dbReference>
<keyword evidence="3" id="KW-1185">Reference proteome</keyword>
<evidence type="ECO:0000259" key="1">
    <source>
        <dbReference type="Pfam" id="PF07883"/>
    </source>
</evidence>
<dbReference type="AlphaFoldDB" id="A0A081BP24"/>
<dbReference type="Gene3D" id="2.60.120.10">
    <property type="entry name" value="Jelly Rolls"/>
    <property type="match status" value="1"/>
</dbReference>
<dbReference type="InterPro" id="IPR013096">
    <property type="entry name" value="Cupin_2"/>
</dbReference>
<dbReference type="STRING" id="1499966.U14_03391"/>
<evidence type="ECO:0000313" key="2">
    <source>
        <dbReference type="EMBL" id="GAK52140.1"/>
    </source>
</evidence>
<dbReference type="Pfam" id="PF07883">
    <property type="entry name" value="Cupin_2"/>
    <property type="match status" value="1"/>
</dbReference>